<reference evidence="4" key="2">
    <citation type="journal article" date="2005" name="Nature">
        <title>The map-based sequence of the rice genome.</title>
        <authorList>
            <consortium name="International rice genome sequencing project (IRGSP)"/>
            <person name="Matsumoto T."/>
            <person name="Wu J."/>
            <person name="Kanamori H."/>
            <person name="Katayose Y."/>
            <person name="Fujisawa M."/>
            <person name="Namiki N."/>
            <person name="Mizuno H."/>
            <person name="Yamamoto K."/>
            <person name="Antonio B.A."/>
            <person name="Baba T."/>
            <person name="Sakata K."/>
            <person name="Nagamura Y."/>
            <person name="Aoki H."/>
            <person name="Arikawa K."/>
            <person name="Arita K."/>
            <person name="Bito T."/>
            <person name="Chiden Y."/>
            <person name="Fujitsuka N."/>
            <person name="Fukunaka R."/>
            <person name="Hamada M."/>
            <person name="Harada C."/>
            <person name="Hayashi A."/>
            <person name="Hijishita S."/>
            <person name="Honda M."/>
            <person name="Hosokawa S."/>
            <person name="Ichikawa Y."/>
            <person name="Idonuma A."/>
            <person name="Iijima M."/>
            <person name="Ikeda M."/>
            <person name="Ikeno M."/>
            <person name="Ito K."/>
            <person name="Ito S."/>
            <person name="Ito T."/>
            <person name="Ito Y."/>
            <person name="Ito Y."/>
            <person name="Iwabuchi A."/>
            <person name="Kamiya K."/>
            <person name="Karasawa W."/>
            <person name="Kurita K."/>
            <person name="Katagiri S."/>
            <person name="Kikuta A."/>
            <person name="Kobayashi H."/>
            <person name="Kobayashi N."/>
            <person name="Machita K."/>
            <person name="Maehara T."/>
            <person name="Masukawa M."/>
            <person name="Mizubayashi T."/>
            <person name="Mukai Y."/>
            <person name="Nagasaki H."/>
            <person name="Nagata Y."/>
            <person name="Naito S."/>
            <person name="Nakashima M."/>
            <person name="Nakama Y."/>
            <person name="Nakamichi Y."/>
            <person name="Nakamura M."/>
            <person name="Meguro A."/>
            <person name="Negishi M."/>
            <person name="Ohta I."/>
            <person name="Ohta T."/>
            <person name="Okamoto M."/>
            <person name="Ono N."/>
            <person name="Saji S."/>
            <person name="Sakaguchi M."/>
            <person name="Sakai K."/>
            <person name="Shibata M."/>
            <person name="Shimokawa T."/>
            <person name="Song J."/>
            <person name="Takazaki Y."/>
            <person name="Terasawa K."/>
            <person name="Tsugane M."/>
            <person name="Tsuji K."/>
            <person name="Ueda S."/>
            <person name="Waki K."/>
            <person name="Yamagata H."/>
            <person name="Yamamoto M."/>
            <person name="Yamamoto S."/>
            <person name="Yamane H."/>
            <person name="Yoshiki S."/>
            <person name="Yoshihara R."/>
            <person name="Yukawa K."/>
            <person name="Zhong H."/>
            <person name="Yano M."/>
            <person name="Yuan Q."/>
            <person name="Ouyang S."/>
            <person name="Liu J."/>
            <person name="Jones K.M."/>
            <person name="Gansberger K."/>
            <person name="Moffat K."/>
            <person name="Hill J."/>
            <person name="Bera J."/>
            <person name="Fadrosh D."/>
            <person name="Jin S."/>
            <person name="Johri S."/>
            <person name="Kim M."/>
            <person name="Overton L."/>
            <person name="Reardon M."/>
            <person name="Tsitrin T."/>
            <person name="Vuong H."/>
            <person name="Weaver B."/>
            <person name="Ciecko A."/>
            <person name="Tallon L."/>
            <person name="Jackson J."/>
            <person name="Pai G."/>
            <person name="Aken S.V."/>
            <person name="Utterback T."/>
            <person name="Reidmuller S."/>
            <person name="Feldblyum T."/>
            <person name="Hsiao J."/>
            <person name="Zismann V."/>
            <person name="Iobst S."/>
            <person name="de Vazeille A.R."/>
            <person name="Buell C.R."/>
            <person name="Ying K."/>
            <person name="Li Y."/>
            <person name="Lu T."/>
            <person name="Huang Y."/>
            <person name="Zhao Q."/>
            <person name="Feng Q."/>
            <person name="Zhang L."/>
            <person name="Zhu J."/>
            <person name="Weng Q."/>
            <person name="Mu J."/>
            <person name="Lu Y."/>
            <person name="Fan D."/>
            <person name="Liu Y."/>
            <person name="Guan J."/>
            <person name="Zhang Y."/>
            <person name="Yu S."/>
            <person name="Liu X."/>
            <person name="Zhang Y."/>
            <person name="Hong G."/>
            <person name="Han B."/>
            <person name="Choisne N."/>
            <person name="Demange N."/>
            <person name="Orjeda G."/>
            <person name="Samain S."/>
            <person name="Cattolico L."/>
            <person name="Pelletier E."/>
            <person name="Couloux A."/>
            <person name="Segurens B."/>
            <person name="Wincker P."/>
            <person name="D'Hont A."/>
            <person name="Scarpelli C."/>
            <person name="Weissenbach J."/>
            <person name="Salanoubat M."/>
            <person name="Quetier F."/>
            <person name="Yu Y."/>
            <person name="Kim H.R."/>
            <person name="Rambo T."/>
            <person name="Currie J."/>
            <person name="Collura K."/>
            <person name="Luo M."/>
            <person name="Yang T."/>
            <person name="Ammiraju J.S.S."/>
            <person name="Engler F."/>
            <person name="Soderlund C."/>
            <person name="Wing R.A."/>
            <person name="Palmer L.E."/>
            <person name="de la Bastide M."/>
            <person name="Spiegel L."/>
            <person name="Nascimento L."/>
            <person name="Zutavern T."/>
            <person name="O'Shaughnessy A."/>
            <person name="Dike S."/>
            <person name="Dedhia N."/>
            <person name="Preston R."/>
            <person name="Balija V."/>
            <person name="McCombie W.R."/>
            <person name="Chow T."/>
            <person name="Chen H."/>
            <person name="Chung M."/>
            <person name="Chen C."/>
            <person name="Shaw J."/>
            <person name="Wu H."/>
            <person name="Hsiao K."/>
            <person name="Chao Y."/>
            <person name="Chu M."/>
            <person name="Cheng C."/>
            <person name="Hour A."/>
            <person name="Lee P."/>
            <person name="Lin S."/>
            <person name="Lin Y."/>
            <person name="Liou J."/>
            <person name="Liu S."/>
            <person name="Hsing Y."/>
            <person name="Raghuvanshi S."/>
            <person name="Mohanty A."/>
            <person name="Bharti A.K."/>
            <person name="Gaur A."/>
            <person name="Gupta V."/>
            <person name="Kumar D."/>
            <person name="Ravi V."/>
            <person name="Vij S."/>
            <person name="Kapur A."/>
            <person name="Khurana P."/>
            <person name="Khurana P."/>
            <person name="Khurana J.P."/>
            <person name="Tyagi A.K."/>
            <person name="Gaikwad K."/>
            <person name="Singh A."/>
            <person name="Dalal V."/>
            <person name="Srivastava S."/>
            <person name="Dixit A."/>
            <person name="Pal A.K."/>
            <person name="Ghazi I.A."/>
            <person name="Yadav M."/>
            <person name="Pandit A."/>
            <person name="Bhargava A."/>
            <person name="Sureshbabu K."/>
            <person name="Batra K."/>
            <person name="Sharma T.R."/>
            <person name="Mohapatra T."/>
            <person name="Singh N.K."/>
            <person name="Messing J."/>
            <person name="Nelson A.B."/>
            <person name="Fuks G."/>
            <person name="Kavchok S."/>
            <person name="Keizer G."/>
            <person name="Linton E."/>
            <person name="Llaca V."/>
            <person name="Song R."/>
            <person name="Tanyolac B."/>
            <person name="Young S."/>
            <person name="Ho-Il K."/>
            <person name="Hahn J.H."/>
            <person name="Sangsakoo G."/>
            <person name="Vanavichit A."/>
            <person name="de Mattos Luiz.A.T."/>
            <person name="Zimmer P.D."/>
            <person name="Malone G."/>
            <person name="Dellagostin O."/>
            <person name="de Oliveira A.C."/>
            <person name="Bevan M."/>
            <person name="Bancroft I."/>
            <person name="Minx P."/>
            <person name="Cordum H."/>
            <person name="Wilson R."/>
            <person name="Cheng Z."/>
            <person name="Jin W."/>
            <person name="Jiang J."/>
            <person name="Leong S.A."/>
            <person name="Iwama H."/>
            <person name="Gojobori T."/>
            <person name="Itoh T."/>
            <person name="Niimura Y."/>
            <person name="Fujii Y."/>
            <person name="Habara T."/>
            <person name="Sakai H."/>
            <person name="Sato Y."/>
            <person name="Wilson G."/>
            <person name="Kumar K."/>
            <person name="McCouch S."/>
            <person name="Juretic N."/>
            <person name="Hoen D."/>
            <person name="Wright S."/>
            <person name="Bruskiewich R."/>
            <person name="Bureau T."/>
            <person name="Miyao A."/>
            <person name="Hirochika H."/>
            <person name="Nishikawa T."/>
            <person name="Kadowaki K."/>
            <person name="Sugiura M."/>
            <person name="Burr B."/>
            <person name="Sasaki T."/>
        </authorList>
    </citation>
    <scope>NUCLEOTIDE SEQUENCE [LARGE SCALE GENOMIC DNA]</scope>
    <source>
        <strain evidence="4">cv. Nipponbare</strain>
    </source>
</reference>
<feature type="compositionally biased region" description="Gly residues" evidence="1">
    <location>
        <begin position="94"/>
        <end position="113"/>
    </location>
</feature>
<dbReference type="Proteomes" id="UP000817658">
    <property type="component" value="Chromosome 1"/>
</dbReference>
<feature type="region of interest" description="Disordered" evidence="1">
    <location>
        <begin position="61"/>
        <end position="144"/>
    </location>
</feature>
<protein>
    <submittedName>
        <fullName evidence="3">Epstein-Barr virus EBNA-1-like protein</fullName>
    </submittedName>
</protein>
<feature type="compositionally biased region" description="Low complexity" evidence="1">
    <location>
        <begin position="76"/>
        <end position="88"/>
    </location>
</feature>
<gene>
    <name evidence="3" type="ORF">B1040D09.24</name>
    <name evidence="2" type="ORF">P0407B12.9</name>
</gene>
<organism evidence="3">
    <name type="scientific">Oryza sativa subsp. japonica</name>
    <name type="common">Rice</name>
    <dbReference type="NCBI Taxonomy" id="39947"/>
    <lineage>
        <taxon>Eukaryota</taxon>
        <taxon>Viridiplantae</taxon>
        <taxon>Streptophyta</taxon>
        <taxon>Embryophyta</taxon>
        <taxon>Tracheophyta</taxon>
        <taxon>Spermatophyta</taxon>
        <taxon>Magnoliopsida</taxon>
        <taxon>Liliopsida</taxon>
        <taxon>Poales</taxon>
        <taxon>Poaceae</taxon>
        <taxon>BOP clade</taxon>
        <taxon>Oryzoideae</taxon>
        <taxon>Oryzeae</taxon>
        <taxon>Oryzinae</taxon>
        <taxon>Oryza</taxon>
        <taxon>Oryza sativa</taxon>
    </lineage>
</organism>
<evidence type="ECO:0000313" key="4">
    <source>
        <dbReference type="Proteomes" id="UP000000763"/>
    </source>
</evidence>
<dbReference type="EMBL" id="AP003328">
    <property type="protein sequence ID" value="BAD61526.1"/>
    <property type="molecule type" value="Genomic_DNA"/>
</dbReference>
<sequence length="170" mass="17991">MTPAGGKREKGRRERGLAPLPLWGKGGGREGDAAGGELCLRPLEARAGRGGAESMTTAMTAGRFGTERRHGRQALTAAATSRSATTARARGRCGNLGGIGGNGSESGEGGLGAAHGQSGRERERERWGGRGRWAERSAHQTRGRQNRLLRRDLIWEGFGFGIELDDRSGI</sequence>
<feature type="compositionally biased region" description="Basic and acidic residues" evidence="1">
    <location>
        <begin position="1"/>
        <end position="16"/>
    </location>
</feature>
<feature type="region of interest" description="Disordered" evidence="1">
    <location>
        <begin position="1"/>
        <end position="32"/>
    </location>
</feature>
<accession>Q5ZBG9</accession>
<dbReference type="Proteomes" id="UP000000763">
    <property type="component" value="Chromosome 1"/>
</dbReference>
<feature type="compositionally biased region" description="Basic and acidic residues" evidence="1">
    <location>
        <begin position="118"/>
        <end position="138"/>
    </location>
</feature>
<reference evidence="3" key="1">
    <citation type="journal article" date="2002" name="Nature">
        <title>The genome sequence and structure of rice chromosome 1.</title>
        <authorList>
            <person name="Sasaki T."/>
            <person name="Matsumoto T."/>
            <person name="Yamamoto K."/>
            <person name="Sakata K."/>
            <person name="Baba T."/>
            <person name="Katayose Y."/>
            <person name="Wu J."/>
            <person name="Niimura Y."/>
            <person name="Cheng Z."/>
            <person name="Nagamura Y."/>
            <person name="Antonio B.A."/>
            <person name="Kanamori H."/>
            <person name="Hosokawa S."/>
            <person name="Masukawa M."/>
            <person name="Arikawa K."/>
            <person name="Chiden Y."/>
            <person name="Hayashi M."/>
            <person name="Okamoto M."/>
            <person name="Ando T."/>
            <person name="Aoki H."/>
            <person name="Arita K."/>
            <person name="Hamada M."/>
            <person name="Harada C."/>
            <person name="Hijishita S."/>
            <person name="Honda M."/>
            <person name="Ichikawa Y."/>
            <person name="Idonuma A."/>
            <person name="Iijima M."/>
            <person name="Ikeda M."/>
            <person name="Ikeno M."/>
            <person name="Itoh S."/>
            <person name="Itoh T."/>
            <person name="Itoh Y."/>
            <person name="Itoh Y."/>
            <person name="Iwabuchi A."/>
            <person name="Kamiya K."/>
            <person name="Karasawa W."/>
            <person name="Katagiri S."/>
            <person name="Kikuta A."/>
            <person name="Kobayashi N."/>
            <person name="Kono I."/>
            <person name="Machita K."/>
            <person name="Maehara T."/>
            <person name="Mizuno H."/>
            <person name="Mizubayashi T."/>
            <person name="Mukai Y."/>
            <person name="Nagasaki H."/>
            <person name="Nakashima M."/>
            <person name="Nakama Y."/>
            <person name="Nakamichi Y."/>
            <person name="Nakamura M."/>
            <person name="Namiki N."/>
            <person name="Negishi M."/>
            <person name="Ohta I."/>
            <person name="Ono N."/>
            <person name="Saji S."/>
            <person name="Sakai K."/>
            <person name="Shibata M."/>
            <person name="Shimokawa T."/>
            <person name="Shomura A."/>
            <person name="Song J."/>
            <person name="Takazaki Y."/>
            <person name="Terasawa K."/>
            <person name="Tsuji K."/>
            <person name="Waki K."/>
            <person name="Yamagata H."/>
            <person name="Yamane H."/>
            <person name="Yoshiki S."/>
            <person name="Yoshihara R."/>
            <person name="Yukawa K."/>
            <person name="Zhong H."/>
            <person name="Iwama H."/>
            <person name="Endo T."/>
            <person name="Ito H."/>
            <person name="Hahn J.H."/>
            <person name="Kim H.I."/>
            <person name="Eun M.Y."/>
            <person name="Yano M."/>
            <person name="Jiang J."/>
            <person name="Gojobori T."/>
        </authorList>
    </citation>
    <scope>NUCLEOTIDE SEQUENCE</scope>
</reference>
<evidence type="ECO:0000313" key="3">
    <source>
        <dbReference type="EMBL" id="BAD61526.1"/>
    </source>
</evidence>
<proteinExistence type="predicted"/>
<dbReference type="AlphaFoldDB" id="Q5ZBG9"/>
<name>Q5ZBG9_ORYSJ</name>
<evidence type="ECO:0000313" key="2">
    <source>
        <dbReference type="EMBL" id="BAD61201.1"/>
    </source>
</evidence>
<dbReference type="EMBL" id="AP002843">
    <property type="protein sequence ID" value="BAD61201.1"/>
    <property type="molecule type" value="Genomic_DNA"/>
</dbReference>
<evidence type="ECO:0000256" key="1">
    <source>
        <dbReference type="SAM" id="MobiDB-lite"/>
    </source>
</evidence>
<reference evidence="4" key="3">
    <citation type="journal article" date="2008" name="Nucleic Acids Res.">
        <title>The rice annotation project database (RAP-DB): 2008 update.</title>
        <authorList>
            <consortium name="The rice annotation project (RAP)"/>
        </authorList>
    </citation>
    <scope>GENOME REANNOTATION</scope>
    <source>
        <strain evidence="4">cv. Nipponbare</strain>
    </source>
</reference>